<dbReference type="Proteomes" id="UP000276733">
    <property type="component" value="Unassembled WGS sequence"/>
</dbReference>
<evidence type="ECO:0000313" key="11">
    <source>
        <dbReference type="Proteomes" id="UP000249891"/>
    </source>
</evidence>
<gene>
    <name evidence="7 8" type="primary">lgt</name>
    <name evidence="10" type="ORF">NCTC11458_00104</name>
    <name evidence="8" type="ORF">NCTC11546_00248</name>
    <name evidence="9" type="ORF">OL231_01900</name>
</gene>
<feature type="binding site" evidence="7">
    <location>
        <position position="158"/>
    </location>
    <ligand>
        <name>a 1,2-diacyl-sn-glycero-3-phospho-(1'-sn-glycerol)</name>
        <dbReference type="ChEBI" id="CHEBI:64716"/>
    </ligand>
</feature>
<feature type="transmembrane region" description="Helical" evidence="7">
    <location>
        <begin position="142"/>
        <end position="160"/>
    </location>
</feature>
<evidence type="ECO:0000256" key="1">
    <source>
        <dbReference type="ARBA" id="ARBA00007150"/>
    </source>
</evidence>
<dbReference type="OMA" id="FRGMAIH"/>
<reference evidence="10 12" key="2">
    <citation type="submission" date="2018-11" db="EMBL/GenBank/DDBJ databases">
        <authorList>
            <consortium name="Pathogen Informatics"/>
        </authorList>
    </citation>
    <scope>NUCLEOTIDE SEQUENCE [LARGE SCALE GENOMIC DNA]</scope>
    <source>
        <strain evidence="10 12">NCTC11458</strain>
    </source>
</reference>
<dbReference type="GO" id="GO:0042158">
    <property type="term" value="P:lipoprotein biosynthetic process"/>
    <property type="evidence" value="ECO:0007669"/>
    <property type="project" value="UniProtKB-UniRule"/>
</dbReference>
<evidence type="ECO:0000256" key="3">
    <source>
        <dbReference type="ARBA" id="ARBA00022679"/>
    </source>
</evidence>
<feature type="transmembrane region" description="Helical" evidence="7">
    <location>
        <begin position="104"/>
        <end position="130"/>
    </location>
</feature>
<feature type="transmembrane region" description="Helical" evidence="7">
    <location>
        <begin position="294"/>
        <end position="310"/>
    </location>
</feature>
<keyword evidence="8" id="KW-0328">Glycosyltransferase</keyword>
<feature type="transmembrane region" description="Helical" evidence="7">
    <location>
        <begin position="62"/>
        <end position="84"/>
    </location>
</feature>
<dbReference type="PANTHER" id="PTHR30589:SF0">
    <property type="entry name" value="PHOSPHATIDYLGLYCEROL--PROLIPOPROTEIN DIACYLGLYCERYL TRANSFERASE"/>
    <property type="match status" value="1"/>
</dbReference>
<feature type="transmembrane region" description="Helical" evidence="7">
    <location>
        <begin position="257"/>
        <end position="274"/>
    </location>
</feature>
<evidence type="ECO:0000256" key="5">
    <source>
        <dbReference type="ARBA" id="ARBA00022989"/>
    </source>
</evidence>
<protein>
    <recommendedName>
        <fullName evidence="7">Phosphatidylglycerol--prolipoprotein diacylglyceryl transferase</fullName>
        <ecNumber evidence="7">2.5.1.145</ecNumber>
    </recommendedName>
</protein>
<evidence type="ECO:0000313" key="12">
    <source>
        <dbReference type="Proteomes" id="UP000276733"/>
    </source>
</evidence>
<reference evidence="8 11" key="1">
    <citation type="submission" date="2018-06" db="EMBL/GenBank/DDBJ databases">
        <authorList>
            <consortium name="Pathogen Informatics"/>
            <person name="Doyle S."/>
        </authorList>
    </citation>
    <scope>NUCLEOTIDE SEQUENCE [LARGE SCALE GENOMIC DNA]</scope>
    <source>
        <strain evidence="8 11">NCTC11546</strain>
    </source>
</reference>
<comment type="function">
    <text evidence="7">Catalyzes the transfer of the diacylglyceryl group from phosphatidylglycerol to the sulfhydryl group of the N-terminal cysteine of a prolipoprotein, the first step in the formation of mature lipoproteins.</text>
</comment>
<dbReference type="HAMAP" id="MF_01147">
    <property type="entry name" value="Lgt"/>
    <property type="match status" value="1"/>
</dbReference>
<dbReference type="EMBL" id="UARG01000017">
    <property type="protein sequence ID" value="SQA77046.1"/>
    <property type="molecule type" value="Genomic_DNA"/>
</dbReference>
<name>A0A2X2R7G0_CAPOC</name>
<evidence type="ECO:0000313" key="9">
    <source>
        <dbReference type="EMBL" id="UZD41312.1"/>
    </source>
</evidence>
<keyword evidence="6 7" id="KW-0472">Membrane</keyword>
<dbReference type="Proteomes" id="UP001163262">
    <property type="component" value="Chromosome"/>
</dbReference>
<dbReference type="PANTHER" id="PTHR30589">
    <property type="entry name" value="PROLIPOPROTEIN DIACYLGLYCERYL TRANSFERASE"/>
    <property type="match status" value="1"/>
</dbReference>
<dbReference type="Proteomes" id="UP000249891">
    <property type="component" value="Unassembled WGS sequence"/>
</dbReference>
<evidence type="ECO:0000313" key="8">
    <source>
        <dbReference type="EMBL" id="SQA77046.1"/>
    </source>
</evidence>
<dbReference type="GeneID" id="29676193"/>
<proteinExistence type="inferred from homology"/>
<sequence length="319" mass="36595">MIALNFIWNSNEILASLNLPFIGTFSLRYYSLMFIVAFSLGWFLTKKIYLNEGKTVQQLDTLFVYTAIATLVGARLGDCLFYNWDYFKDHLLEIFLPIKEKPGGGWELTGFSGLASHGAAVGIIIAMILYVRKYKDISLSWILDRVVIPITIGGMFVRFGNFFNSEINGKIVSNTYPLGVKFVQGGAISPRRAMAITEQTDPQTAYKLIAHDPRYADILASIPYQHPAQLYEAFGYFCLFWVLWYVYWKTDKKDQPYFIFGLFLVLLWSIRFAVEFVKESQGGFESSLGLLSTGQWLSIPFILAGFYLLFRNRIETRKY</sequence>
<comment type="pathway">
    <text evidence="7">Protein modification; lipoprotein biosynthesis (diacylglyceryl transfer).</text>
</comment>
<dbReference type="EC" id="2.5.1.145" evidence="7"/>
<comment type="subcellular location">
    <subcellularLocation>
        <location evidence="7">Cell membrane</location>
        <topology evidence="7">Multi-pass membrane protein</topology>
    </subcellularLocation>
</comment>
<reference evidence="9" key="3">
    <citation type="submission" date="2022-10" db="EMBL/GenBank/DDBJ databases">
        <title>Complete genome sequence of Capnocytophaga ochracea KCOM 2812 isolated from actinomycosis lesion.</title>
        <authorList>
            <person name="Kook J.-K."/>
            <person name="Park S.-N."/>
            <person name="Lim Y.K."/>
        </authorList>
    </citation>
    <scope>NUCLEOTIDE SEQUENCE</scope>
    <source>
        <strain evidence="9">KCOM 28121</strain>
    </source>
</reference>
<keyword evidence="4 7" id="KW-0812">Transmembrane</keyword>
<evidence type="ECO:0000256" key="4">
    <source>
        <dbReference type="ARBA" id="ARBA00022692"/>
    </source>
</evidence>
<evidence type="ECO:0000313" key="10">
    <source>
        <dbReference type="EMBL" id="VDG80824.1"/>
    </source>
</evidence>
<dbReference type="RefSeq" id="WP_002672317.1">
    <property type="nucleotide sequence ID" value="NZ_CP082870.1"/>
</dbReference>
<comment type="catalytic activity">
    <reaction evidence="7">
        <text>L-cysteinyl-[prolipoprotein] + a 1,2-diacyl-sn-glycero-3-phospho-(1'-sn-glycerol) = an S-1,2-diacyl-sn-glyceryl-L-cysteinyl-[prolipoprotein] + sn-glycerol 1-phosphate + H(+)</text>
        <dbReference type="Rhea" id="RHEA:56712"/>
        <dbReference type="Rhea" id="RHEA-COMP:14679"/>
        <dbReference type="Rhea" id="RHEA-COMP:14680"/>
        <dbReference type="ChEBI" id="CHEBI:15378"/>
        <dbReference type="ChEBI" id="CHEBI:29950"/>
        <dbReference type="ChEBI" id="CHEBI:57685"/>
        <dbReference type="ChEBI" id="CHEBI:64716"/>
        <dbReference type="ChEBI" id="CHEBI:140658"/>
        <dbReference type="EC" id="2.5.1.145"/>
    </reaction>
</comment>
<dbReference type="EMBL" id="UYIQ01000001">
    <property type="protein sequence ID" value="VDG80824.1"/>
    <property type="molecule type" value="Genomic_DNA"/>
</dbReference>
<dbReference type="GO" id="GO:0008961">
    <property type="term" value="F:phosphatidylglycerol-prolipoprotein diacylglyceryl transferase activity"/>
    <property type="evidence" value="ECO:0007669"/>
    <property type="project" value="UniProtKB-UniRule"/>
</dbReference>
<evidence type="ECO:0000256" key="6">
    <source>
        <dbReference type="ARBA" id="ARBA00023136"/>
    </source>
</evidence>
<evidence type="ECO:0000256" key="2">
    <source>
        <dbReference type="ARBA" id="ARBA00022475"/>
    </source>
</evidence>
<dbReference type="InterPro" id="IPR001640">
    <property type="entry name" value="Lgt"/>
</dbReference>
<comment type="similarity">
    <text evidence="1 7">Belongs to the Lgt family.</text>
</comment>
<feature type="transmembrane region" description="Helical" evidence="7">
    <location>
        <begin position="29"/>
        <end position="50"/>
    </location>
</feature>
<accession>A0A2X2R7G0</accession>
<evidence type="ECO:0000256" key="7">
    <source>
        <dbReference type="HAMAP-Rule" id="MF_01147"/>
    </source>
</evidence>
<dbReference type="GO" id="GO:0005886">
    <property type="term" value="C:plasma membrane"/>
    <property type="evidence" value="ECO:0007669"/>
    <property type="project" value="UniProtKB-SubCell"/>
</dbReference>
<keyword evidence="2 7" id="KW-1003">Cell membrane</keyword>
<feature type="transmembrane region" description="Helical" evidence="7">
    <location>
        <begin position="230"/>
        <end position="248"/>
    </location>
</feature>
<keyword evidence="5 7" id="KW-1133">Transmembrane helix</keyword>
<organism evidence="8 11">
    <name type="scientific">Capnocytophaga ochracea</name>
    <dbReference type="NCBI Taxonomy" id="1018"/>
    <lineage>
        <taxon>Bacteria</taxon>
        <taxon>Pseudomonadati</taxon>
        <taxon>Bacteroidota</taxon>
        <taxon>Flavobacteriia</taxon>
        <taxon>Flavobacteriales</taxon>
        <taxon>Flavobacteriaceae</taxon>
        <taxon>Capnocytophaga</taxon>
    </lineage>
</organism>
<dbReference type="NCBIfam" id="TIGR00544">
    <property type="entry name" value="lgt"/>
    <property type="match status" value="1"/>
</dbReference>
<dbReference type="AlphaFoldDB" id="A0A2X2R7G0"/>
<dbReference type="EMBL" id="CP110230">
    <property type="protein sequence ID" value="UZD41312.1"/>
    <property type="molecule type" value="Genomic_DNA"/>
</dbReference>
<dbReference type="UniPathway" id="UPA00664"/>
<dbReference type="Pfam" id="PF01790">
    <property type="entry name" value="LGT"/>
    <property type="match status" value="1"/>
</dbReference>
<keyword evidence="8" id="KW-0449">Lipoprotein</keyword>
<keyword evidence="3 7" id="KW-0808">Transferase</keyword>